<dbReference type="Pfam" id="PF13458">
    <property type="entry name" value="Peripla_BP_6"/>
    <property type="match status" value="1"/>
</dbReference>
<dbReference type="Gene3D" id="3.40.50.2300">
    <property type="match status" value="2"/>
</dbReference>
<name>A0ABP6QHR6_9ACTN</name>
<dbReference type="EMBL" id="BAAAUV010000014">
    <property type="protein sequence ID" value="GAA3225180.1"/>
    <property type="molecule type" value="Genomic_DNA"/>
</dbReference>
<dbReference type="SUPFAM" id="SSF53822">
    <property type="entry name" value="Periplasmic binding protein-like I"/>
    <property type="match status" value="1"/>
</dbReference>
<evidence type="ECO:0000313" key="6">
    <source>
        <dbReference type="EMBL" id="GAA3225180.1"/>
    </source>
</evidence>
<evidence type="ECO:0000256" key="3">
    <source>
        <dbReference type="SAM" id="MobiDB-lite"/>
    </source>
</evidence>
<sequence length="442" mass="47577">MNLGARSRRIVTALLTVLLPMSALTACSDGRDKATSPPGTPGVTSKPCPNAVNPGNGCIYLGVLTDRSGVFRTIAGPATESQRAFWEKVNRQGGIGGYDINIVTYTRDTKYLVPVFESEFEATKDKVFAYAQLLGSAQVAAVLPKMKAEKIIGAPLSWTSQWAFEDNILESGNSYCFEAMNAVDYAVEAFAAEKKPYKISSVMSVHYAGDYGGDAQGGVRAAAAYHRLGYHHAPLEPGLPQEAIKDVVKQKPSLVVLTTSPADTAAIVEGAVARGFKGRFLGSSPSWSRMLIKDPGKIRSAMESRFWLAGPWRPFATDSPGHAEMRSALGNAGTTNADDSFVSGWAFSFPLRAALEKAAATGVMTRESLFTAARSLTRIDYQGILPKTAGNFSGDANAHAFRESVLSRPDHRQFSGVRVIRDFWEGPTAEHFTLTKPCYTAA</sequence>
<evidence type="ECO:0000256" key="2">
    <source>
        <dbReference type="ARBA" id="ARBA00022729"/>
    </source>
</evidence>
<accession>A0ABP6QHR6</accession>
<keyword evidence="2 4" id="KW-0732">Signal</keyword>
<protein>
    <submittedName>
        <fullName evidence="6">ABC transporter substrate-binding protein</fullName>
    </submittedName>
</protein>
<feature type="chain" id="PRO_5046063079" evidence="4">
    <location>
        <begin position="26"/>
        <end position="442"/>
    </location>
</feature>
<keyword evidence="7" id="KW-1185">Reference proteome</keyword>
<dbReference type="PANTHER" id="PTHR47235">
    <property type="entry name" value="BLR6548 PROTEIN"/>
    <property type="match status" value="1"/>
</dbReference>
<dbReference type="PANTHER" id="PTHR47235:SF1">
    <property type="entry name" value="BLR6548 PROTEIN"/>
    <property type="match status" value="1"/>
</dbReference>
<gene>
    <name evidence="6" type="ORF">GCM10010468_52700</name>
</gene>
<dbReference type="InterPro" id="IPR028082">
    <property type="entry name" value="Peripla_BP_I"/>
</dbReference>
<feature type="domain" description="Leucine-binding protein" evidence="5">
    <location>
        <begin position="59"/>
        <end position="388"/>
    </location>
</feature>
<dbReference type="Proteomes" id="UP001501237">
    <property type="component" value="Unassembled WGS sequence"/>
</dbReference>
<comment type="similarity">
    <text evidence="1">Belongs to the leucine-binding protein family.</text>
</comment>
<organism evidence="6 7">
    <name type="scientific">Actinocorallia longicatena</name>
    <dbReference type="NCBI Taxonomy" id="111803"/>
    <lineage>
        <taxon>Bacteria</taxon>
        <taxon>Bacillati</taxon>
        <taxon>Actinomycetota</taxon>
        <taxon>Actinomycetes</taxon>
        <taxon>Streptosporangiales</taxon>
        <taxon>Thermomonosporaceae</taxon>
        <taxon>Actinocorallia</taxon>
    </lineage>
</organism>
<comment type="caution">
    <text evidence="6">The sequence shown here is derived from an EMBL/GenBank/DDBJ whole genome shotgun (WGS) entry which is preliminary data.</text>
</comment>
<evidence type="ECO:0000313" key="7">
    <source>
        <dbReference type="Proteomes" id="UP001501237"/>
    </source>
</evidence>
<reference evidence="7" key="1">
    <citation type="journal article" date="2019" name="Int. J. Syst. Evol. Microbiol.">
        <title>The Global Catalogue of Microorganisms (GCM) 10K type strain sequencing project: providing services to taxonomists for standard genome sequencing and annotation.</title>
        <authorList>
            <consortium name="The Broad Institute Genomics Platform"/>
            <consortium name="The Broad Institute Genome Sequencing Center for Infectious Disease"/>
            <person name="Wu L."/>
            <person name="Ma J."/>
        </authorList>
    </citation>
    <scope>NUCLEOTIDE SEQUENCE [LARGE SCALE GENOMIC DNA]</scope>
    <source>
        <strain evidence="7">JCM 9377</strain>
    </source>
</reference>
<feature type="region of interest" description="Disordered" evidence="3">
    <location>
        <begin position="29"/>
        <end position="48"/>
    </location>
</feature>
<evidence type="ECO:0000256" key="1">
    <source>
        <dbReference type="ARBA" id="ARBA00010062"/>
    </source>
</evidence>
<dbReference type="InterPro" id="IPR028081">
    <property type="entry name" value="Leu-bd"/>
</dbReference>
<evidence type="ECO:0000259" key="5">
    <source>
        <dbReference type="Pfam" id="PF13458"/>
    </source>
</evidence>
<feature type="signal peptide" evidence="4">
    <location>
        <begin position="1"/>
        <end position="25"/>
    </location>
</feature>
<proteinExistence type="inferred from homology"/>
<dbReference type="PROSITE" id="PS51257">
    <property type="entry name" value="PROKAR_LIPOPROTEIN"/>
    <property type="match status" value="1"/>
</dbReference>
<evidence type="ECO:0000256" key="4">
    <source>
        <dbReference type="SAM" id="SignalP"/>
    </source>
</evidence>